<reference evidence="1" key="2">
    <citation type="journal article" date="2015" name="Fish Shellfish Immunol.">
        <title>Early steps in the European eel (Anguilla anguilla)-Vibrio vulnificus interaction in the gills: Role of the RtxA13 toxin.</title>
        <authorList>
            <person name="Callol A."/>
            <person name="Pajuelo D."/>
            <person name="Ebbesson L."/>
            <person name="Teles M."/>
            <person name="MacKenzie S."/>
            <person name="Amaro C."/>
        </authorList>
    </citation>
    <scope>NUCLEOTIDE SEQUENCE</scope>
</reference>
<dbReference type="EMBL" id="GBXM01071607">
    <property type="protein sequence ID" value="JAH36970.1"/>
    <property type="molecule type" value="Transcribed_RNA"/>
</dbReference>
<organism evidence="1">
    <name type="scientific">Anguilla anguilla</name>
    <name type="common">European freshwater eel</name>
    <name type="synonym">Muraena anguilla</name>
    <dbReference type="NCBI Taxonomy" id="7936"/>
    <lineage>
        <taxon>Eukaryota</taxon>
        <taxon>Metazoa</taxon>
        <taxon>Chordata</taxon>
        <taxon>Craniata</taxon>
        <taxon>Vertebrata</taxon>
        <taxon>Euteleostomi</taxon>
        <taxon>Actinopterygii</taxon>
        <taxon>Neopterygii</taxon>
        <taxon>Teleostei</taxon>
        <taxon>Anguilliformes</taxon>
        <taxon>Anguillidae</taxon>
        <taxon>Anguilla</taxon>
    </lineage>
</organism>
<name>A0A0E9S8G8_ANGAN</name>
<reference evidence="1" key="1">
    <citation type="submission" date="2014-11" db="EMBL/GenBank/DDBJ databases">
        <authorList>
            <person name="Amaro Gonzalez C."/>
        </authorList>
    </citation>
    <scope>NUCLEOTIDE SEQUENCE</scope>
</reference>
<dbReference type="AlphaFoldDB" id="A0A0E9S8G8"/>
<accession>A0A0E9S8G8</accession>
<evidence type="ECO:0000313" key="1">
    <source>
        <dbReference type="EMBL" id="JAH36970.1"/>
    </source>
</evidence>
<proteinExistence type="predicted"/>
<sequence length="55" mass="6309">MIQPPLKNKAKKKQHQEFIFFPSKPVAFSLQTPTMAETSSFETVKLSPKNRCFPV</sequence>
<protein>
    <submittedName>
        <fullName evidence="1">Uncharacterized protein</fullName>
    </submittedName>
</protein>